<reference evidence="3" key="1">
    <citation type="submission" date="2021-02" db="EMBL/GenBank/DDBJ databases">
        <authorList>
            <person name="Nowell W R."/>
        </authorList>
    </citation>
    <scope>NUCLEOTIDE SEQUENCE</scope>
</reference>
<evidence type="ECO:0000313" key="3">
    <source>
        <dbReference type="EMBL" id="CAF1019038.1"/>
    </source>
</evidence>
<sequence length="74" mass="8738">MVSYLEDVTFQRYFSKGCILIHVLLVSWRIFVEAQVQTLQKDVKGQIIMDLIFAAAWLSVLFLNRYQNRTVKNK</sequence>
<name>A0A814I3F6_9BILA</name>
<gene>
    <name evidence="4" type="ORF">OKA104_LOCUS41744</name>
    <name evidence="3" type="ORF">VCS650_LOCUS15689</name>
</gene>
<proteinExistence type="predicted"/>
<dbReference type="Proteomes" id="UP000663881">
    <property type="component" value="Unassembled WGS sequence"/>
</dbReference>
<accession>A0A814I3F6</accession>
<comment type="caution">
    <text evidence="3">The sequence shown here is derived from an EMBL/GenBank/DDBJ whole genome shotgun (WGS) entry which is preliminary data.</text>
</comment>
<keyword evidence="1" id="KW-1133">Transmembrane helix</keyword>
<feature type="transmembrane region" description="Helical" evidence="1">
    <location>
        <begin position="43"/>
        <end position="64"/>
    </location>
</feature>
<dbReference type="EMBL" id="CAJNON010000137">
    <property type="protein sequence ID" value="CAF1019038.1"/>
    <property type="molecule type" value="Genomic_DNA"/>
</dbReference>
<evidence type="ECO:0000313" key="4">
    <source>
        <dbReference type="EMBL" id="CAF4215282.1"/>
    </source>
</evidence>
<organism evidence="3 5">
    <name type="scientific">Adineta steineri</name>
    <dbReference type="NCBI Taxonomy" id="433720"/>
    <lineage>
        <taxon>Eukaryota</taxon>
        <taxon>Metazoa</taxon>
        <taxon>Spiralia</taxon>
        <taxon>Gnathifera</taxon>
        <taxon>Rotifera</taxon>
        <taxon>Eurotatoria</taxon>
        <taxon>Bdelloidea</taxon>
        <taxon>Adinetida</taxon>
        <taxon>Adinetidae</taxon>
        <taxon>Adineta</taxon>
    </lineage>
</organism>
<dbReference type="EMBL" id="CAJOAY010010062">
    <property type="protein sequence ID" value="CAF4215282.1"/>
    <property type="molecule type" value="Genomic_DNA"/>
</dbReference>
<dbReference type="AlphaFoldDB" id="A0A814I3F6"/>
<protein>
    <recommendedName>
        <fullName evidence="2">DUF7865 domain-containing protein</fullName>
    </recommendedName>
</protein>
<evidence type="ECO:0000256" key="1">
    <source>
        <dbReference type="SAM" id="Phobius"/>
    </source>
</evidence>
<dbReference type="Proteomes" id="UP000663891">
    <property type="component" value="Unassembled WGS sequence"/>
</dbReference>
<feature type="transmembrane region" description="Helical" evidence="1">
    <location>
        <begin position="12"/>
        <end position="31"/>
    </location>
</feature>
<evidence type="ECO:0000259" key="2">
    <source>
        <dbReference type="Pfam" id="PF25266"/>
    </source>
</evidence>
<evidence type="ECO:0000313" key="5">
    <source>
        <dbReference type="Proteomes" id="UP000663891"/>
    </source>
</evidence>
<keyword evidence="1" id="KW-0472">Membrane</keyword>
<dbReference type="PANTHER" id="PTHR34274">
    <property type="entry name" value="TRANSMEMBRANE PROTEIN"/>
    <property type="match status" value="1"/>
</dbReference>
<feature type="domain" description="DUF7865" evidence="2">
    <location>
        <begin position="1"/>
        <end position="58"/>
    </location>
</feature>
<dbReference type="Pfam" id="PF25266">
    <property type="entry name" value="DUF7865"/>
    <property type="match status" value="1"/>
</dbReference>
<keyword evidence="1" id="KW-0812">Transmembrane</keyword>
<dbReference type="InterPro" id="IPR057187">
    <property type="entry name" value="DUF7865"/>
</dbReference>
<dbReference type="OrthoDB" id="10010419at2759"/>
<dbReference type="PANTHER" id="PTHR34274:SF5">
    <property type="entry name" value="TRANSMEMBRANE PROTEIN"/>
    <property type="match status" value="1"/>
</dbReference>